<accession>A0A7V0XG63</accession>
<dbReference type="PROSITE" id="PS00721">
    <property type="entry name" value="FTHFS_1"/>
    <property type="match status" value="1"/>
</dbReference>
<dbReference type="Gene3D" id="3.30.1510.10">
    <property type="entry name" value="Domain 2, N(10)-formyltetrahydrofolate synthetase"/>
    <property type="match status" value="1"/>
</dbReference>
<proteinExistence type="inferred from homology"/>
<dbReference type="Gene3D" id="3.10.410.10">
    <property type="entry name" value="Formyltetrahydrofolate synthetase, domain 3"/>
    <property type="match status" value="1"/>
</dbReference>
<dbReference type="HAMAP" id="MF_01543">
    <property type="entry name" value="FTHFS"/>
    <property type="match status" value="1"/>
</dbReference>
<feature type="binding site" evidence="8">
    <location>
        <begin position="66"/>
        <end position="73"/>
    </location>
    <ligand>
        <name>ATP</name>
        <dbReference type="ChEBI" id="CHEBI:30616"/>
    </ligand>
</feature>
<comment type="similarity">
    <text evidence="7 8">Belongs to the formate--tetrahydrofolate ligase family.</text>
</comment>
<dbReference type="GO" id="GO:0005524">
    <property type="term" value="F:ATP binding"/>
    <property type="evidence" value="ECO:0007669"/>
    <property type="project" value="UniProtKB-UniRule"/>
</dbReference>
<evidence type="ECO:0000256" key="7">
    <source>
        <dbReference type="ARBA" id="ARBA00061363"/>
    </source>
</evidence>
<dbReference type="FunFam" id="3.30.1510.10:FF:000001">
    <property type="entry name" value="Formate--tetrahydrofolate ligase"/>
    <property type="match status" value="1"/>
</dbReference>
<keyword evidence="3 8" id="KW-0436">Ligase</keyword>
<dbReference type="UniPathway" id="UPA00193"/>
<evidence type="ECO:0000256" key="8">
    <source>
        <dbReference type="HAMAP-Rule" id="MF_01543"/>
    </source>
</evidence>
<evidence type="ECO:0000256" key="4">
    <source>
        <dbReference type="ARBA" id="ARBA00022741"/>
    </source>
</evidence>
<sequence length="555" mass="59467">MLSDIEIAHSVKLKPICEIVQALGIEDMDLVLPNGNFKAKLSLRLLDRLADRPEGKLVLVTATTPTRYGEGKTTVSVGLSMALNRLGKKSAVVLREPSLGPVFGIKGGAAGGGFSQVLPMEDINLHFTGDIHAVGAAHNLLAALLDNSIHFDNPLRIDEREIFFPRTMDMNDRVLRTMVVGLGGRANGPAREDGFVITAASEVMAILGLSASRQELKERLGRILVAMSYDDKPVTAETLGGTGAMAVLLKDALKPNVVQTIEHTPAFVHAGPFANIAHGTASVVATKMARRLSEYTVIEAGFGSDLGAEKFVDIVAPAAGWQVATCVLVTTIRALRHQGGARDARKGKLTDLWQGMNNLLRHIEICRTLGLEPVVAVNRFADDSEDDLRLVRKYCAEHEAACAVSEGFARGSEGCVELAEAVVRQAEERPSEIRRVYELKTSIEEKIETVATKVYGADRVVFTPRAEREIRRAKALGFDHLPVCIAKTPSSLSDDPALVGATRGFRVAISAVNVSAGAGFLVPVAGDMMLMPGLAKRPNATGVDMDEDGRITGLS</sequence>
<gene>
    <name evidence="8" type="primary">fhs</name>
    <name evidence="9" type="ORF">ENN51_09680</name>
</gene>
<keyword evidence="4 8" id="KW-0547">Nucleotide-binding</keyword>
<keyword evidence="2 8" id="KW-0554">One-carbon metabolism</keyword>
<reference evidence="9" key="1">
    <citation type="journal article" date="2020" name="mSystems">
        <title>Genome- and Community-Level Interaction Insights into Carbon Utilization and Element Cycling Functions of Hydrothermarchaeota in Hydrothermal Sediment.</title>
        <authorList>
            <person name="Zhou Z."/>
            <person name="Liu Y."/>
            <person name="Xu W."/>
            <person name="Pan J."/>
            <person name="Luo Z.H."/>
            <person name="Li M."/>
        </authorList>
    </citation>
    <scope>NUCLEOTIDE SEQUENCE [LARGE SCALE GENOMIC DNA]</scope>
    <source>
        <strain evidence="9">SpSt-1182</strain>
    </source>
</reference>
<comment type="caution">
    <text evidence="9">The sequence shown here is derived from an EMBL/GenBank/DDBJ whole genome shotgun (WGS) entry which is preliminary data.</text>
</comment>
<comment type="catalytic activity">
    <reaction evidence="6 8">
        <text>(6S)-5,6,7,8-tetrahydrofolate + formate + ATP = (6R)-10-formyltetrahydrofolate + ADP + phosphate</text>
        <dbReference type="Rhea" id="RHEA:20221"/>
        <dbReference type="ChEBI" id="CHEBI:15740"/>
        <dbReference type="ChEBI" id="CHEBI:30616"/>
        <dbReference type="ChEBI" id="CHEBI:43474"/>
        <dbReference type="ChEBI" id="CHEBI:57453"/>
        <dbReference type="ChEBI" id="CHEBI:195366"/>
        <dbReference type="ChEBI" id="CHEBI:456216"/>
        <dbReference type="EC" id="6.3.4.3"/>
    </reaction>
</comment>
<evidence type="ECO:0000313" key="9">
    <source>
        <dbReference type="EMBL" id="HDR00535.1"/>
    </source>
</evidence>
<evidence type="ECO:0000256" key="2">
    <source>
        <dbReference type="ARBA" id="ARBA00022563"/>
    </source>
</evidence>
<dbReference type="EC" id="6.3.4.3" evidence="8"/>
<dbReference type="Proteomes" id="UP000885672">
    <property type="component" value="Unassembled WGS sequence"/>
</dbReference>
<dbReference type="FunFam" id="3.10.410.10:FF:000001">
    <property type="entry name" value="Putative formate--tetrahydrofolate ligase"/>
    <property type="match status" value="1"/>
</dbReference>
<dbReference type="InterPro" id="IPR027417">
    <property type="entry name" value="P-loop_NTPase"/>
</dbReference>
<dbReference type="Gene3D" id="3.40.50.300">
    <property type="entry name" value="P-loop containing nucleotide triphosphate hydrolases"/>
    <property type="match status" value="1"/>
</dbReference>
<dbReference type="AlphaFoldDB" id="A0A7V0XG63"/>
<dbReference type="SUPFAM" id="SSF52540">
    <property type="entry name" value="P-loop containing nucleoside triphosphate hydrolases"/>
    <property type="match status" value="1"/>
</dbReference>
<organism evidence="9">
    <name type="scientific">candidate division WOR-3 bacterium</name>
    <dbReference type="NCBI Taxonomy" id="2052148"/>
    <lineage>
        <taxon>Bacteria</taxon>
        <taxon>Bacteria division WOR-3</taxon>
    </lineage>
</organism>
<dbReference type="Pfam" id="PF01268">
    <property type="entry name" value="FTHFS"/>
    <property type="match status" value="1"/>
</dbReference>
<comment type="pathway">
    <text evidence="1 8">One-carbon metabolism; tetrahydrofolate interconversion.</text>
</comment>
<evidence type="ECO:0000256" key="3">
    <source>
        <dbReference type="ARBA" id="ARBA00022598"/>
    </source>
</evidence>
<dbReference type="EMBL" id="DSBX01000374">
    <property type="protein sequence ID" value="HDR00535.1"/>
    <property type="molecule type" value="Genomic_DNA"/>
</dbReference>
<evidence type="ECO:0000256" key="1">
    <source>
        <dbReference type="ARBA" id="ARBA00004777"/>
    </source>
</evidence>
<evidence type="ECO:0000256" key="6">
    <source>
        <dbReference type="ARBA" id="ARBA00049033"/>
    </source>
</evidence>
<name>A0A7V0XG63_UNCW3</name>
<dbReference type="InterPro" id="IPR000559">
    <property type="entry name" value="Formate_THF_ligase"/>
</dbReference>
<dbReference type="NCBIfam" id="NF010030">
    <property type="entry name" value="PRK13505.1"/>
    <property type="match status" value="1"/>
</dbReference>
<dbReference type="GO" id="GO:0004329">
    <property type="term" value="F:formate-tetrahydrofolate ligase activity"/>
    <property type="evidence" value="ECO:0007669"/>
    <property type="project" value="UniProtKB-UniRule"/>
</dbReference>
<keyword evidence="5 8" id="KW-0067">ATP-binding</keyword>
<evidence type="ECO:0000256" key="5">
    <source>
        <dbReference type="ARBA" id="ARBA00022840"/>
    </source>
</evidence>
<dbReference type="GO" id="GO:0035999">
    <property type="term" value="P:tetrahydrofolate interconversion"/>
    <property type="evidence" value="ECO:0007669"/>
    <property type="project" value="UniProtKB-UniRule"/>
</dbReference>
<protein>
    <recommendedName>
        <fullName evidence="8">Formate--tetrahydrofolate ligase</fullName>
        <ecNumber evidence="8">6.3.4.3</ecNumber>
    </recommendedName>
    <alternativeName>
        <fullName evidence="8">Formyltetrahydrofolate synthetase</fullName>
        <shortName evidence="8">FHS</shortName>
        <shortName evidence="8">FTHFS</shortName>
    </alternativeName>
</protein>
<dbReference type="InterPro" id="IPR020628">
    <property type="entry name" value="Formate_THF_ligase_CS"/>
</dbReference>